<organism evidence="2 3">
    <name type="scientific">Tetracentron sinense</name>
    <name type="common">Spur-leaf</name>
    <dbReference type="NCBI Taxonomy" id="13715"/>
    <lineage>
        <taxon>Eukaryota</taxon>
        <taxon>Viridiplantae</taxon>
        <taxon>Streptophyta</taxon>
        <taxon>Embryophyta</taxon>
        <taxon>Tracheophyta</taxon>
        <taxon>Spermatophyta</taxon>
        <taxon>Magnoliopsida</taxon>
        <taxon>Trochodendrales</taxon>
        <taxon>Trochodendraceae</taxon>
        <taxon>Tetracentron</taxon>
    </lineage>
</organism>
<dbReference type="OrthoDB" id="1913335at2759"/>
<accession>A0A834ZQA3</accession>
<proteinExistence type="predicted"/>
<dbReference type="PANTHER" id="PTHR33144">
    <property type="entry name" value="OS10G0409366 PROTEIN-RELATED"/>
    <property type="match status" value="1"/>
</dbReference>
<gene>
    <name evidence="2" type="ORF">HHK36_004578</name>
</gene>
<evidence type="ECO:0000313" key="2">
    <source>
        <dbReference type="EMBL" id="KAF8412019.1"/>
    </source>
</evidence>
<evidence type="ECO:0000256" key="1">
    <source>
        <dbReference type="SAM" id="MobiDB-lite"/>
    </source>
</evidence>
<sequence>MPPGKRIPVEFNDMRQPKGDHASKLANLCRSIVRNPNYAPLQVEKWNDIPNQAKEMMWKYIKEHTDVAEEWRKWIMQSMAKKFRGHIK</sequence>
<evidence type="ECO:0000313" key="3">
    <source>
        <dbReference type="Proteomes" id="UP000655225"/>
    </source>
</evidence>
<dbReference type="EMBL" id="JABCRI010000002">
    <property type="protein sequence ID" value="KAF8412019.1"/>
    <property type="molecule type" value="Genomic_DNA"/>
</dbReference>
<protein>
    <submittedName>
        <fullName evidence="2">Uncharacterized protein</fullName>
    </submittedName>
</protein>
<dbReference type="Proteomes" id="UP000655225">
    <property type="component" value="Unassembled WGS sequence"/>
</dbReference>
<comment type="caution">
    <text evidence="2">The sequence shown here is derived from an EMBL/GenBank/DDBJ whole genome shotgun (WGS) entry which is preliminary data.</text>
</comment>
<dbReference type="PANTHER" id="PTHR33144:SF50">
    <property type="entry name" value="OS03G0714750 PROTEIN"/>
    <property type="match status" value="1"/>
</dbReference>
<reference evidence="2 3" key="1">
    <citation type="submission" date="2020-04" db="EMBL/GenBank/DDBJ databases">
        <title>Plant Genome Project.</title>
        <authorList>
            <person name="Zhang R.-G."/>
        </authorList>
    </citation>
    <scope>NUCLEOTIDE SEQUENCE [LARGE SCALE GENOMIC DNA]</scope>
    <source>
        <strain evidence="2">YNK0</strain>
        <tissue evidence="2">Leaf</tissue>
    </source>
</reference>
<feature type="region of interest" description="Disordered" evidence="1">
    <location>
        <begin position="1"/>
        <end position="20"/>
    </location>
</feature>
<keyword evidence="3" id="KW-1185">Reference proteome</keyword>
<dbReference type="OMA" id="WIMQSMA"/>
<dbReference type="AlphaFoldDB" id="A0A834ZQA3"/>
<name>A0A834ZQA3_TETSI</name>